<proteinExistence type="inferred from homology"/>
<reference evidence="6 7" key="1">
    <citation type="journal article" date="2015" name="Sci. Rep.">
        <title>Chromosome-level genome map provides insights into diverse defense mechanisms in the medicinal fungus Ganoderma sinense.</title>
        <authorList>
            <person name="Zhu Y."/>
            <person name="Xu J."/>
            <person name="Sun C."/>
            <person name="Zhou S."/>
            <person name="Xu H."/>
            <person name="Nelson D.R."/>
            <person name="Qian J."/>
            <person name="Song J."/>
            <person name="Luo H."/>
            <person name="Xiang L."/>
            <person name="Li Y."/>
            <person name="Xu Z."/>
            <person name="Ji A."/>
            <person name="Wang L."/>
            <person name="Lu S."/>
            <person name="Hayward A."/>
            <person name="Sun W."/>
            <person name="Li X."/>
            <person name="Schwartz D.C."/>
            <person name="Wang Y."/>
            <person name="Chen S."/>
        </authorList>
    </citation>
    <scope>NUCLEOTIDE SEQUENCE [LARGE SCALE GENOMIC DNA]</scope>
    <source>
        <strain evidence="6 7">ZZ0214-1</strain>
    </source>
</reference>
<dbReference type="Proteomes" id="UP000230002">
    <property type="component" value="Unassembled WGS sequence"/>
</dbReference>
<dbReference type="Gene3D" id="3.40.50.1820">
    <property type="entry name" value="alpha/beta hydrolase"/>
    <property type="match status" value="1"/>
</dbReference>
<evidence type="ECO:0000256" key="3">
    <source>
        <dbReference type="SAM" id="SignalP"/>
    </source>
</evidence>
<dbReference type="InterPro" id="IPR000073">
    <property type="entry name" value="AB_hydrolase_1"/>
</dbReference>
<sequence length="571" mass="60684">MPTPWKQNVAAVAGSALAFAGSALSVDPVGGKLGDLVLSKCTAADGNTVPGAECGYAIVPLDYTNPSAGVAKIALGRYNATASPRKGVVFVNPGGPGGPGVDLATSAGPYFQELVGEDWDILGFDPRGIGLSEPQTKCFLGNGSREGFLANTVLDRGYDVSPNLTDPGNRPHLIQTQRDANALYQAQFEVCNQTMGETIKYAGTTSVVRDIDYINTLLSGNNSLINFYGLSYGTVMGQYLVNVFPDRVGRVVIDGVVDADAWANKPPYKQLHSWLNSTDAAYTIFFQECSKTGPSQCPLAKEQNEDPNAIMSRVEAFVNGLYTKPLAVPNAQLPGILTNGRARLFILGGLEFPHGWPSIAKGLAAAMAGDGSAMLDTVNKDLVDLERSAVSCNDQRPFAPPSAETIVDAGIETLKSVSRFFWSVIISEPDSGCQYWPVTPPERYLGPWNKTLNNPMLIISNTHDPATPLVNGQLVHSYLPKSSALLVQNGVGHTSTALTSKCTIQYSRAYFANGTLPAAGTVCQVDESPFPAASKSTSSNAKTLVASVGGRSRLSDYIYRGINSKAMRNLP</sequence>
<dbReference type="AlphaFoldDB" id="A0A2G8S5B8"/>
<evidence type="ECO:0000313" key="7">
    <source>
        <dbReference type="Proteomes" id="UP000230002"/>
    </source>
</evidence>
<dbReference type="EMBL" id="AYKW01000023">
    <property type="protein sequence ID" value="PIL28979.1"/>
    <property type="molecule type" value="Genomic_DNA"/>
</dbReference>
<feature type="domain" description="Peptidase S33 tripeptidyl aminopeptidase-like C-terminal" evidence="5">
    <location>
        <begin position="423"/>
        <end position="523"/>
    </location>
</feature>
<dbReference type="OrthoDB" id="425534at2759"/>
<keyword evidence="7" id="KW-1185">Reference proteome</keyword>
<dbReference type="GO" id="GO:0016787">
    <property type="term" value="F:hydrolase activity"/>
    <property type="evidence" value="ECO:0007669"/>
    <property type="project" value="UniProtKB-KW"/>
</dbReference>
<dbReference type="STRING" id="1077348.A0A2G8S5B8"/>
<name>A0A2G8S5B8_9APHY</name>
<evidence type="ECO:0008006" key="8">
    <source>
        <dbReference type="Google" id="ProtNLM"/>
    </source>
</evidence>
<dbReference type="SUPFAM" id="SSF53474">
    <property type="entry name" value="alpha/beta-Hydrolases"/>
    <property type="match status" value="1"/>
</dbReference>
<evidence type="ECO:0000256" key="1">
    <source>
        <dbReference type="ARBA" id="ARBA00010088"/>
    </source>
</evidence>
<keyword evidence="3" id="KW-0732">Signal</keyword>
<evidence type="ECO:0000256" key="2">
    <source>
        <dbReference type="ARBA" id="ARBA00022801"/>
    </source>
</evidence>
<feature type="domain" description="AB hydrolase-1" evidence="4">
    <location>
        <begin position="88"/>
        <end position="289"/>
    </location>
</feature>
<dbReference type="PANTHER" id="PTHR43248:SF25">
    <property type="entry name" value="AB HYDROLASE-1 DOMAIN-CONTAINING PROTEIN-RELATED"/>
    <property type="match status" value="1"/>
</dbReference>
<dbReference type="PANTHER" id="PTHR43248">
    <property type="entry name" value="2-SUCCINYL-6-HYDROXY-2,4-CYCLOHEXADIENE-1-CARBOXYLATE SYNTHASE"/>
    <property type="match status" value="1"/>
</dbReference>
<gene>
    <name evidence="6" type="ORF">GSI_09026</name>
</gene>
<organism evidence="6 7">
    <name type="scientific">Ganoderma sinense ZZ0214-1</name>
    <dbReference type="NCBI Taxonomy" id="1077348"/>
    <lineage>
        <taxon>Eukaryota</taxon>
        <taxon>Fungi</taxon>
        <taxon>Dikarya</taxon>
        <taxon>Basidiomycota</taxon>
        <taxon>Agaricomycotina</taxon>
        <taxon>Agaricomycetes</taxon>
        <taxon>Polyporales</taxon>
        <taxon>Polyporaceae</taxon>
        <taxon>Ganoderma</taxon>
    </lineage>
</organism>
<feature type="signal peptide" evidence="3">
    <location>
        <begin position="1"/>
        <end position="25"/>
    </location>
</feature>
<protein>
    <recommendedName>
        <fullName evidence="8">Transporter</fullName>
    </recommendedName>
</protein>
<keyword evidence="2" id="KW-0378">Hydrolase</keyword>
<feature type="chain" id="PRO_5013580541" description="Transporter" evidence="3">
    <location>
        <begin position="26"/>
        <end position="571"/>
    </location>
</feature>
<dbReference type="Pfam" id="PF08386">
    <property type="entry name" value="Abhydrolase_4"/>
    <property type="match status" value="1"/>
</dbReference>
<comment type="similarity">
    <text evidence="1">Belongs to the peptidase S33 family.</text>
</comment>
<dbReference type="InterPro" id="IPR013595">
    <property type="entry name" value="Pept_S33_TAP-like_C"/>
</dbReference>
<dbReference type="InterPro" id="IPR051601">
    <property type="entry name" value="Serine_prot/Carboxylest_S33"/>
</dbReference>
<evidence type="ECO:0000259" key="5">
    <source>
        <dbReference type="Pfam" id="PF08386"/>
    </source>
</evidence>
<evidence type="ECO:0000313" key="6">
    <source>
        <dbReference type="EMBL" id="PIL28979.1"/>
    </source>
</evidence>
<dbReference type="Pfam" id="PF00561">
    <property type="entry name" value="Abhydrolase_1"/>
    <property type="match status" value="1"/>
</dbReference>
<accession>A0A2G8S5B8</accession>
<comment type="caution">
    <text evidence="6">The sequence shown here is derived from an EMBL/GenBank/DDBJ whole genome shotgun (WGS) entry which is preliminary data.</text>
</comment>
<evidence type="ECO:0000259" key="4">
    <source>
        <dbReference type="Pfam" id="PF00561"/>
    </source>
</evidence>
<dbReference type="InterPro" id="IPR029058">
    <property type="entry name" value="AB_hydrolase_fold"/>
</dbReference>